<organism evidence="1 2">
    <name type="scientific">Byssothecium circinans</name>
    <dbReference type="NCBI Taxonomy" id="147558"/>
    <lineage>
        <taxon>Eukaryota</taxon>
        <taxon>Fungi</taxon>
        <taxon>Dikarya</taxon>
        <taxon>Ascomycota</taxon>
        <taxon>Pezizomycotina</taxon>
        <taxon>Dothideomycetes</taxon>
        <taxon>Pleosporomycetidae</taxon>
        <taxon>Pleosporales</taxon>
        <taxon>Massarineae</taxon>
        <taxon>Massarinaceae</taxon>
        <taxon>Byssothecium</taxon>
    </lineage>
</organism>
<keyword evidence="1" id="KW-0489">Methyltransferase</keyword>
<evidence type="ECO:0000313" key="1">
    <source>
        <dbReference type="EMBL" id="KAF1960853.1"/>
    </source>
</evidence>
<reference evidence="1" key="1">
    <citation type="journal article" date="2020" name="Stud. Mycol.">
        <title>101 Dothideomycetes genomes: a test case for predicting lifestyles and emergence of pathogens.</title>
        <authorList>
            <person name="Haridas S."/>
            <person name="Albert R."/>
            <person name="Binder M."/>
            <person name="Bloem J."/>
            <person name="Labutti K."/>
            <person name="Salamov A."/>
            <person name="Andreopoulos B."/>
            <person name="Baker S."/>
            <person name="Barry K."/>
            <person name="Bills G."/>
            <person name="Bluhm B."/>
            <person name="Cannon C."/>
            <person name="Castanera R."/>
            <person name="Culley D."/>
            <person name="Daum C."/>
            <person name="Ezra D."/>
            <person name="Gonzalez J."/>
            <person name="Henrissat B."/>
            <person name="Kuo A."/>
            <person name="Liang C."/>
            <person name="Lipzen A."/>
            <person name="Lutzoni F."/>
            <person name="Magnuson J."/>
            <person name="Mondo S."/>
            <person name="Nolan M."/>
            <person name="Ohm R."/>
            <person name="Pangilinan J."/>
            <person name="Park H.-J."/>
            <person name="Ramirez L."/>
            <person name="Alfaro M."/>
            <person name="Sun H."/>
            <person name="Tritt A."/>
            <person name="Yoshinaga Y."/>
            <person name="Zwiers L.-H."/>
            <person name="Turgeon B."/>
            <person name="Goodwin S."/>
            <person name="Spatafora J."/>
            <person name="Crous P."/>
            <person name="Grigoriev I."/>
        </authorList>
    </citation>
    <scope>NUCLEOTIDE SEQUENCE</scope>
    <source>
        <strain evidence="1">CBS 675.92</strain>
    </source>
</reference>
<dbReference type="AlphaFoldDB" id="A0A6A5U6V4"/>
<keyword evidence="2" id="KW-1185">Reference proteome</keyword>
<dbReference type="SUPFAM" id="SSF53335">
    <property type="entry name" value="S-adenosyl-L-methionine-dependent methyltransferases"/>
    <property type="match status" value="1"/>
</dbReference>
<dbReference type="OrthoDB" id="8300214at2759"/>
<accession>A0A6A5U6V4</accession>
<dbReference type="InterPro" id="IPR029063">
    <property type="entry name" value="SAM-dependent_MTases_sf"/>
</dbReference>
<dbReference type="Gene3D" id="3.40.50.150">
    <property type="entry name" value="Vaccinia Virus protein VP39"/>
    <property type="match status" value="1"/>
</dbReference>
<proteinExistence type="predicted"/>
<dbReference type="Proteomes" id="UP000800035">
    <property type="component" value="Unassembled WGS sequence"/>
</dbReference>
<keyword evidence="1" id="KW-0808">Transferase</keyword>
<dbReference type="GO" id="GO:0008168">
    <property type="term" value="F:methyltransferase activity"/>
    <property type="evidence" value="ECO:0007669"/>
    <property type="project" value="UniProtKB-KW"/>
</dbReference>
<protein>
    <submittedName>
        <fullName evidence="1">S-adenosyl-L-methionine-dependent methyltransferase</fullName>
    </submittedName>
</protein>
<sequence>MPFPPDHQHPTPPPIPTLSPAISTAHNLLPAQTTHRIAILQHSGITNGNNLLEIGCGQGDCTTVLALLYPNSHIDAIDPGALDYGAPETLGQAHKRIKSYDFGNRVSFHQATPVQFLQGGDSDGKKEKGTDVEKREYAYDIAILCHCLWYFPSKDDVLATFKAARRSAKHLFIAEWGLRSNTPQGQTHVLAALARAACESRIPHSTENIRLPLAPATIKELAGKAGWTLEEEAWIVPGEELEDAR</sequence>
<dbReference type="GO" id="GO:0032259">
    <property type="term" value="P:methylation"/>
    <property type="evidence" value="ECO:0007669"/>
    <property type="project" value="UniProtKB-KW"/>
</dbReference>
<evidence type="ECO:0000313" key="2">
    <source>
        <dbReference type="Proteomes" id="UP000800035"/>
    </source>
</evidence>
<dbReference type="Pfam" id="PF13489">
    <property type="entry name" value="Methyltransf_23"/>
    <property type="match status" value="1"/>
</dbReference>
<dbReference type="EMBL" id="ML976982">
    <property type="protein sequence ID" value="KAF1960853.1"/>
    <property type="molecule type" value="Genomic_DNA"/>
</dbReference>
<gene>
    <name evidence="1" type="ORF">CC80DRAFT_265942</name>
</gene>
<name>A0A6A5U6V4_9PLEO</name>
<dbReference type="CDD" id="cd02440">
    <property type="entry name" value="AdoMet_MTases"/>
    <property type="match status" value="1"/>
</dbReference>